<name>A0A6C0D8N2_9ZZZZ</name>
<evidence type="ECO:0000313" key="2">
    <source>
        <dbReference type="EMBL" id="QHT12803.1"/>
    </source>
</evidence>
<evidence type="ECO:0000256" key="1">
    <source>
        <dbReference type="SAM" id="Phobius"/>
    </source>
</evidence>
<dbReference type="EMBL" id="MN739551">
    <property type="protein sequence ID" value="QHT12803.1"/>
    <property type="molecule type" value="Genomic_DNA"/>
</dbReference>
<keyword evidence="1" id="KW-1133">Transmembrane helix</keyword>
<protein>
    <submittedName>
        <fullName evidence="2">Uncharacterized protein</fullName>
    </submittedName>
</protein>
<accession>A0A6C0D8N2</accession>
<keyword evidence="1" id="KW-0812">Transmembrane</keyword>
<organism evidence="2">
    <name type="scientific">viral metagenome</name>
    <dbReference type="NCBI Taxonomy" id="1070528"/>
    <lineage>
        <taxon>unclassified sequences</taxon>
        <taxon>metagenomes</taxon>
        <taxon>organismal metagenomes</taxon>
    </lineage>
</organism>
<proteinExistence type="predicted"/>
<dbReference type="AlphaFoldDB" id="A0A6C0D8N2"/>
<sequence>MNLAMTFIFLFFFTMIFLIYASVFVKPNTILDRFTQKLPIGSHFLIGLSIYITFLIFSGTYKEAVTKHSVETVKDTLLKTLEIVNENKTKCPKLISSFLFPWQKGDSETDEYLHFHKENHGGKDDRDDDLSVYYVCNYIFQIVGFYIQTAKTTNISDSRYLTFFSSFYRSPLLKKQWEKNSGNFGLQNRLLTAELFRICEENKTKWKNIDDVRLYYEEYIKTEKFIYILNAVDPTNLSQVDPTAIFSF</sequence>
<feature type="transmembrane region" description="Helical" evidence="1">
    <location>
        <begin position="6"/>
        <end position="25"/>
    </location>
</feature>
<reference evidence="2" key="1">
    <citation type="journal article" date="2020" name="Nature">
        <title>Giant virus diversity and host interactions through global metagenomics.</title>
        <authorList>
            <person name="Schulz F."/>
            <person name="Roux S."/>
            <person name="Paez-Espino D."/>
            <person name="Jungbluth S."/>
            <person name="Walsh D.A."/>
            <person name="Denef V.J."/>
            <person name="McMahon K.D."/>
            <person name="Konstantinidis K.T."/>
            <person name="Eloe-Fadrosh E.A."/>
            <person name="Kyrpides N.C."/>
            <person name="Woyke T."/>
        </authorList>
    </citation>
    <scope>NUCLEOTIDE SEQUENCE</scope>
    <source>
        <strain evidence="2">GVMAG-M-3300023174-130</strain>
    </source>
</reference>
<keyword evidence="1" id="KW-0472">Membrane</keyword>
<feature type="transmembrane region" description="Helical" evidence="1">
    <location>
        <begin position="37"/>
        <end position="57"/>
    </location>
</feature>